<organism evidence="9 10">
    <name type="scientific">Calocera cornea HHB12733</name>
    <dbReference type="NCBI Taxonomy" id="1353952"/>
    <lineage>
        <taxon>Eukaryota</taxon>
        <taxon>Fungi</taxon>
        <taxon>Dikarya</taxon>
        <taxon>Basidiomycota</taxon>
        <taxon>Agaricomycotina</taxon>
        <taxon>Dacrymycetes</taxon>
        <taxon>Dacrymycetales</taxon>
        <taxon>Dacrymycetaceae</taxon>
        <taxon>Calocera</taxon>
    </lineage>
</organism>
<dbReference type="FunCoup" id="A0A165DE40">
    <property type="interactions" value="483"/>
</dbReference>
<evidence type="ECO:0000313" key="10">
    <source>
        <dbReference type="Proteomes" id="UP000076842"/>
    </source>
</evidence>
<evidence type="ECO:0000256" key="2">
    <source>
        <dbReference type="ARBA" id="ARBA00006168"/>
    </source>
</evidence>
<dbReference type="SUPFAM" id="SSF52540">
    <property type="entry name" value="P-loop containing nucleoside triphosphate hydrolases"/>
    <property type="match status" value="1"/>
</dbReference>
<dbReference type="InterPro" id="IPR027417">
    <property type="entry name" value="P-loop_NTPase"/>
</dbReference>
<dbReference type="GO" id="GO:0005634">
    <property type="term" value="C:nucleus"/>
    <property type="evidence" value="ECO:0007669"/>
    <property type="project" value="UniProtKB-SubCell"/>
</dbReference>
<dbReference type="GO" id="GO:0033314">
    <property type="term" value="P:mitotic DNA replication checkpoint signaling"/>
    <property type="evidence" value="ECO:0007669"/>
    <property type="project" value="TreeGrafter"/>
</dbReference>
<dbReference type="Proteomes" id="UP000076842">
    <property type="component" value="Unassembled WGS sequence"/>
</dbReference>
<keyword evidence="10" id="KW-1185">Reference proteome</keyword>
<dbReference type="InParanoid" id="A0A165DE40"/>
<dbReference type="Pfam" id="PF03215">
    <property type="entry name" value="Rad17"/>
    <property type="match status" value="1"/>
</dbReference>
<keyword evidence="3" id="KW-0547">Nucleotide-binding</keyword>
<dbReference type="PANTHER" id="PTHR12172">
    <property type="entry name" value="CELL CYCLE CHECKPOINT PROTEIN RAD17"/>
    <property type="match status" value="1"/>
</dbReference>
<reference evidence="9 10" key="1">
    <citation type="journal article" date="2016" name="Mol. Biol. Evol.">
        <title>Comparative Genomics of Early-Diverging Mushroom-Forming Fungi Provides Insights into the Origins of Lignocellulose Decay Capabilities.</title>
        <authorList>
            <person name="Nagy L.G."/>
            <person name="Riley R."/>
            <person name="Tritt A."/>
            <person name="Adam C."/>
            <person name="Daum C."/>
            <person name="Floudas D."/>
            <person name="Sun H."/>
            <person name="Yadav J.S."/>
            <person name="Pangilinan J."/>
            <person name="Larsson K.H."/>
            <person name="Matsuura K."/>
            <person name="Barry K."/>
            <person name="Labutti K."/>
            <person name="Kuo R."/>
            <person name="Ohm R.A."/>
            <person name="Bhattacharya S.S."/>
            <person name="Shirouzu T."/>
            <person name="Yoshinaga Y."/>
            <person name="Martin F.M."/>
            <person name="Grigoriev I.V."/>
            <person name="Hibbett D.S."/>
        </authorList>
    </citation>
    <scope>NUCLEOTIDE SEQUENCE [LARGE SCALE GENOMIC DNA]</scope>
    <source>
        <strain evidence="9 10">HHB12733</strain>
    </source>
</reference>
<dbReference type="PANTHER" id="PTHR12172:SF0">
    <property type="entry name" value="CELL CYCLE CHECKPOINT PROTEIN RAD17"/>
    <property type="match status" value="1"/>
</dbReference>
<sequence length="561" mass="62228">MAPSKTPIKKSRRGKELIKHVQLGVTPVNGSIKPLRASSKTRFLLNIPSPPSSEDLLSVQSVGSSQARVSTNEGNRGTRSANDSGLWIDLYSPRSSSDLAVHKRKVDAVRHWIEEALDGGLNKQLKKYRKLLALTGPAGSGKTATVQALAREMGFEIVEWQNFRTTPSRFAESDQETLSDKFSNFLSHISEIPQQLDMVRQSSEAATLSSTPRHTVVLLEDLPNLLHSGTKEAFQLDVEDFITTPGSPPLLLIVSESGRRGMEPESFHRDMTWDIRSILGSRLLQNPSVAEIQCIQPTLIDHRMLPHTLNAIVEGSMGDVRSAINALQFACRLPIREIVKGKARVVEKNGRREDPAEAVKQIIQGITRNEQVLALFHMLGKILYNKHSPVDVSLLLPYLHHNYPLFCLDLEDLEAASARLSDGDTGEVFHFDSEMGQKLGKSPYWDFGQSERDARQSLRSWARHDIFATRDAKPVDMIERAWLVGRTGGLQHPGILDLASMPWGIQKISTSMQLLDETAAACLEDDTTLSQTYGMESEANEDQGAGTSLTGWIEEDDIEEA</sequence>
<dbReference type="GO" id="GO:0006281">
    <property type="term" value="P:DNA repair"/>
    <property type="evidence" value="ECO:0007669"/>
    <property type="project" value="InterPro"/>
</dbReference>
<keyword evidence="4" id="KW-0227">DNA damage</keyword>
<accession>A0A165DE40</accession>
<protein>
    <submittedName>
        <fullName evidence="9">Rad17-domain-containing protein</fullName>
    </submittedName>
</protein>
<proteinExistence type="inferred from homology"/>
<evidence type="ECO:0000256" key="5">
    <source>
        <dbReference type="ARBA" id="ARBA00022840"/>
    </source>
</evidence>
<evidence type="ECO:0000256" key="8">
    <source>
        <dbReference type="SAM" id="MobiDB-lite"/>
    </source>
</evidence>
<dbReference type="AlphaFoldDB" id="A0A165DE40"/>
<name>A0A165DE40_9BASI</name>
<dbReference type="STRING" id="1353952.A0A165DE40"/>
<keyword evidence="6" id="KW-0539">Nucleus</keyword>
<dbReference type="Gene3D" id="3.40.50.300">
    <property type="entry name" value="P-loop containing nucleotide triphosphate hydrolases"/>
    <property type="match status" value="1"/>
</dbReference>
<dbReference type="OrthoDB" id="10265971at2759"/>
<evidence type="ECO:0000256" key="6">
    <source>
        <dbReference type="ARBA" id="ARBA00023242"/>
    </source>
</evidence>
<evidence type="ECO:0000256" key="7">
    <source>
        <dbReference type="ARBA" id="ARBA00023306"/>
    </source>
</evidence>
<evidence type="ECO:0000256" key="3">
    <source>
        <dbReference type="ARBA" id="ARBA00022741"/>
    </source>
</evidence>
<dbReference type="GO" id="GO:0000077">
    <property type="term" value="P:DNA damage checkpoint signaling"/>
    <property type="evidence" value="ECO:0007669"/>
    <property type="project" value="TreeGrafter"/>
</dbReference>
<feature type="region of interest" description="Disordered" evidence="8">
    <location>
        <begin position="537"/>
        <end position="561"/>
    </location>
</feature>
<dbReference type="InterPro" id="IPR004582">
    <property type="entry name" value="Checkpoint_prot_Rad17_Rad24"/>
</dbReference>
<dbReference type="EMBL" id="KV424061">
    <property type="protein sequence ID" value="KZT52615.1"/>
    <property type="molecule type" value="Genomic_DNA"/>
</dbReference>
<evidence type="ECO:0000256" key="1">
    <source>
        <dbReference type="ARBA" id="ARBA00004123"/>
    </source>
</evidence>
<keyword evidence="7" id="KW-0131">Cell cycle</keyword>
<comment type="subcellular location">
    <subcellularLocation>
        <location evidence="1">Nucleus</location>
    </subcellularLocation>
</comment>
<keyword evidence="5" id="KW-0067">ATP-binding</keyword>
<evidence type="ECO:0000313" key="9">
    <source>
        <dbReference type="EMBL" id="KZT52615.1"/>
    </source>
</evidence>
<evidence type="ECO:0000256" key="4">
    <source>
        <dbReference type="ARBA" id="ARBA00022763"/>
    </source>
</evidence>
<dbReference type="GO" id="GO:0003689">
    <property type="term" value="F:DNA clamp loader activity"/>
    <property type="evidence" value="ECO:0007669"/>
    <property type="project" value="TreeGrafter"/>
</dbReference>
<dbReference type="GO" id="GO:0005524">
    <property type="term" value="F:ATP binding"/>
    <property type="evidence" value="ECO:0007669"/>
    <property type="project" value="UniProtKB-KW"/>
</dbReference>
<comment type="similarity">
    <text evidence="2">Belongs to the rad17/RAD24 family.</text>
</comment>
<gene>
    <name evidence="9" type="ORF">CALCODRAFT_511962</name>
</gene>
<dbReference type="GO" id="GO:0003682">
    <property type="term" value="F:chromatin binding"/>
    <property type="evidence" value="ECO:0007669"/>
    <property type="project" value="TreeGrafter"/>
</dbReference>